<dbReference type="EMBL" id="ML977036">
    <property type="protein sequence ID" value="KAF1949539.1"/>
    <property type="molecule type" value="Genomic_DNA"/>
</dbReference>
<evidence type="ECO:0000256" key="3">
    <source>
        <dbReference type="ARBA" id="ARBA00022801"/>
    </source>
</evidence>
<keyword evidence="4 8" id="KW-0326">Glycosidase</keyword>
<dbReference type="PANTHER" id="PTHR43301">
    <property type="entry name" value="ARABINAN ENDO-1,5-ALPHA-L-ARABINOSIDASE"/>
    <property type="match status" value="1"/>
</dbReference>
<reference evidence="10" key="1">
    <citation type="journal article" date="2020" name="Stud. Mycol.">
        <title>101 Dothideomycetes genomes: a test case for predicting lifestyles and emergence of pathogens.</title>
        <authorList>
            <person name="Haridas S."/>
            <person name="Albert R."/>
            <person name="Binder M."/>
            <person name="Bloem J."/>
            <person name="Labutti K."/>
            <person name="Salamov A."/>
            <person name="Andreopoulos B."/>
            <person name="Baker S."/>
            <person name="Barry K."/>
            <person name="Bills G."/>
            <person name="Bluhm B."/>
            <person name="Cannon C."/>
            <person name="Castanera R."/>
            <person name="Culley D."/>
            <person name="Daum C."/>
            <person name="Ezra D."/>
            <person name="Gonzalez J."/>
            <person name="Henrissat B."/>
            <person name="Kuo A."/>
            <person name="Liang C."/>
            <person name="Lipzen A."/>
            <person name="Lutzoni F."/>
            <person name="Magnuson J."/>
            <person name="Mondo S."/>
            <person name="Nolan M."/>
            <person name="Ohm R."/>
            <person name="Pangilinan J."/>
            <person name="Park H.-J."/>
            <person name="Ramirez L."/>
            <person name="Alfaro M."/>
            <person name="Sun H."/>
            <person name="Tritt A."/>
            <person name="Yoshinaga Y."/>
            <person name="Zwiers L.-H."/>
            <person name="Turgeon B."/>
            <person name="Goodwin S."/>
            <person name="Spatafora J."/>
            <person name="Crous P."/>
            <person name="Grigoriev I."/>
        </authorList>
    </citation>
    <scope>NUCLEOTIDE SEQUENCE</scope>
    <source>
        <strain evidence="10">CBS 675.92</strain>
    </source>
</reference>
<dbReference type="Proteomes" id="UP000800035">
    <property type="component" value="Unassembled WGS sequence"/>
</dbReference>
<comment type="pathway">
    <text evidence="1">Glycan metabolism; L-arabinan degradation.</text>
</comment>
<feature type="active site" description="Proton donor" evidence="6">
    <location>
        <position position="250"/>
    </location>
</feature>
<evidence type="ECO:0000256" key="9">
    <source>
        <dbReference type="SAM" id="SignalP"/>
    </source>
</evidence>
<dbReference type="InterPro" id="IPR006710">
    <property type="entry name" value="Glyco_hydro_43"/>
</dbReference>
<accession>A0A6A5TCT6</accession>
<protein>
    <recommendedName>
        <fullName evidence="5">Endo-1,5-alpha-L-arabinanase A</fullName>
    </recommendedName>
</protein>
<feature type="site" description="Important for catalytic activity, responsible for pKa modulation of the active site Glu and correct orientation of both the proton donor and substrate" evidence="7">
    <location>
        <position position="186"/>
    </location>
</feature>
<name>A0A6A5TCT6_9PLEO</name>
<evidence type="ECO:0000256" key="8">
    <source>
        <dbReference type="RuleBase" id="RU361187"/>
    </source>
</evidence>
<evidence type="ECO:0000256" key="4">
    <source>
        <dbReference type="ARBA" id="ARBA00023295"/>
    </source>
</evidence>
<feature type="chain" id="PRO_5025356002" description="Endo-1,5-alpha-L-arabinanase A" evidence="9">
    <location>
        <begin position="26"/>
        <end position="370"/>
    </location>
</feature>
<gene>
    <name evidence="10" type="ORF">CC80DRAFT_581110</name>
</gene>
<proteinExistence type="inferred from homology"/>
<keyword evidence="3 8" id="KW-0378">Hydrolase</keyword>
<feature type="signal peptide" evidence="9">
    <location>
        <begin position="1"/>
        <end position="25"/>
    </location>
</feature>
<evidence type="ECO:0000256" key="1">
    <source>
        <dbReference type="ARBA" id="ARBA00004834"/>
    </source>
</evidence>
<dbReference type="GO" id="GO:0004553">
    <property type="term" value="F:hydrolase activity, hydrolyzing O-glycosyl compounds"/>
    <property type="evidence" value="ECO:0007669"/>
    <property type="project" value="InterPro"/>
</dbReference>
<evidence type="ECO:0000256" key="7">
    <source>
        <dbReference type="PIRSR" id="PIRSR606710-2"/>
    </source>
</evidence>
<organism evidence="10 11">
    <name type="scientific">Byssothecium circinans</name>
    <dbReference type="NCBI Taxonomy" id="147558"/>
    <lineage>
        <taxon>Eukaryota</taxon>
        <taxon>Fungi</taxon>
        <taxon>Dikarya</taxon>
        <taxon>Ascomycota</taxon>
        <taxon>Pezizomycotina</taxon>
        <taxon>Dothideomycetes</taxon>
        <taxon>Pleosporomycetidae</taxon>
        <taxon>Pleosporales</taxon>
        <taxon>Massarineae</taxon>
        <taxon>Massarinaceae</taxon>
        <taxon>Byssothecium</taxon>
    </lineage>
</organism>
<comment type="similarity">
    <text evidence="2 8">Belongs to the glycosyl hydrolase 43 family.</text>
</comment>
<dbReference type="SUPFAM" id="SSF75005">
    <property type="entry name" value="Arabinanase/levansucrase/invertase"/>
    <property type="match status" value="1"/>
</dbReference>
<evidence type="ECO:0000256" key="5">
    <source>
        <dbReference type="ARBA" id="ARBA00042202"/>
    </source>
</evidence>
<dbReference type="PANTHER" id="PTHR43301:SF3">
    <property type="entry name" value="ARABINAN ENDO-1,5-ALPHA-L-ARABINOSIDASE A-RELATED"/>
    <property type="match status" value="1"/>
</dbReference>
<dbReference type="InterPro" id="IPR023296">
    <property type="entry name" value="Glyco_hydro_beta-prop_sf"/>
</dbReference>
<sequence length="370" mass="39815">MLRSIFLNTLYGLSIIATITTTATSQIVKYPYNTSRTAIPGVHLITGGSFIGKYADHKYPNPEPCKGNCSWIHDPSIVKKGGKYYRFSTSGNIAIATAPAIEGPWTYQGALLTNGTKIVVDAVRQDIWAPNVIKIGPTYYCYYAVSFLGSQDSQIGVATSTSLDPGTWTDHGSYNLPQSASYNLIDPSLIQASPDSPIYLTFGTTNITTNTTDDPNNNNSNTAIADSATATLPPIINIARNSSLNADVIEGATIYKHSPAGKYYLFFSAGNCCAVPPNLPAPGREYKVLVCRSDGVEGPFVDREGRRCLGEDGGYGGTVVLGSHGDVYAPGGQGVRDEAGRTVLYYHYGEFGFFYPGMGGRGWLNQVYLR</sequence>
<evidence type="ECO:0000313" key="11">
    <source>
        <dbReference type="Proteomes" id="UP000800035"/>
    </source>
</evidence>
<evidence type="ECO:0000256" key="2">
    <source>
        <dbReference type="ARBA" id="ARBA00009865"/>
    </source>
</evidence>
<evidence type="ECO:0000256" key="6">
    <source>
        <dbReference type="PIRSR" id="PIRSR606710-1"/>
    </source>
</evidence>
<keyword evidence="11" id="KW-1185">Reference proteome</keyword>
<evidence type="ECO:0000313" key="10">
    <source>
        <dbReference type="EMBL" id="KAF1949539.1"/>
    </source>
</evidence>
<dbReference type="InterPro" id="IPR050727">
    <property type="entry name" value="GH43_arabinanases"/>
</dbReference>
<dbReference type="AlphaFoldDB" id="A0A6A5TCT6"/>
<dbReference type="Pfam" id="PF04616">
    <property type="entry name" value="Glyco_hydro_43"/>
    <property type="match status" value="1"/>
</dbReference>
<keyword evidence="9" id="KW-0732">Signal</keyword>
<dbReference type="GO" id="GO:0005975">
    <property type="term" value="P:carbohydrate metabolic process"/>
    <property type="evidence" value="ECO:0007669"/>
    <property type="project" value="InterPro"/>
</dbReference>
<dbReference type="Gene3D" id="2.115.10.20">
    <property type="entry name" value="Glycosyl hydrolase domain, family 43"/>
    <property type="match status" value="1"/>
</dbReference>
<dbReference type="OrthoDB" id="195678at2759"/>
<feature type="active site" description="Proton acceptor" evidence="6">
    <location>
        <position position="74"/>
    </location>
</feature>